<dbReference type="EMBL" id="JACHVS010000002">
    <property type="protein sequence ID" value="MBB2996914.1"/>
    <property type="molecule type" value="Genomic_DNA"/>
</dbReference>
<dbReference type="PANTHER" id="PTHR31308:SF3">
    <property type="entry name" value="ENDOGLYCOCERAMIDASE"/>
    <property type="match status" value="1"/>
</dbReference>
<keyword evidence="6" id="KW-1185">Reference proteome</keyword>
<feature type="transmembrane region" description="Helical" evidence="3">
    <location>
        <begin position="244"/>
        <end position="270"/>
    </location>
</feature>
<feature type="transmembrane region" description="Helical" evidence="3">
    <location>
        <begin position="74"/>
        <end position="96"/>
    </location>
</feature>
<feature type="transmembrane region" description="Helical" evidence="3">
    <location>
        <begin position="102"/>
        <end position="125"/>
    </location>
</feature>
<dbReference type="GO" id="GO:0004553">
    <property type="term" value="F:hydrolase activity, hydrolyzing O-glycosyl compounds"/>
    <property type="evidence" value="ECO:0007669"/>
    <property type="project" value="InterPro"/>
</dbReference>
<dbReference type="Pfam" id="PF00150">
    <property type="entry name" value="Cellulase"/>
    <property type="match status" value="1"/>
</dbReference>
<feature type="transmembrane region" description="Helical" evidence="3">
    <location>
        <begin position="211"/>
        <end position="232"/>
    </location>
</feature>
<feature type="transmembrane region" description="Helical" evidence="3">
    <location>
        <begin position="179"/>
        <end position="199"/>
    </location>
</feature>
<evidence type="ECO:0000256" key="3">
    <source>
        <dbReference type="SAM" id="Phobius"/>
    </source>
</evidence>
<keyword evidence="3" id="KW-1133">Transmembrane helix</keyword>
<organism evidence="5 6">
    <name type="scientific">Paeniglutamicibacter cryotolerans</name>
    <dbReference type="NCBI Taxonomy" id="670079"/>
    <lineage>
        <taxon>Bacteria</taxon>
        <taxon>Bacillati</taxon>
        <taxon>Actinomycetota</taxon>
        <taxon>Actinomycetes</taxon>
        <taxon>Micrococcales</taxon>
        <taxon>Micrococcaceae</taxon>
        <taxon>Paeniglutamicibacter</taxon>
    </lineage>
</organism>
<evidence type="ECO:0000259" key="4">
    <source>
        <dbReference type="Pfam" id="PF00150"/>
    </source>
</evidence>
<name>A0A839QQ81_9MICC</name>
<feature type="transmembrane region" description="Helical" evidence="3">
    <location>
        <begin position="48"/>
        <end position="67"/>
    </location>
</feature>
<comment type="caution">
    <text evidence="5">The sequence shown here is derived from an EMBL/GenBank/DDBJ whole genome shotgun (WGS) entry which is preliminary data.</text>
</comment>
<evidence type="ECO:0000256" key="2">
    <source>
        <dbReference type="ARBA" id="ARBA00023295"/>
    </source>
</evidence>
<dbReference type="SUPFAM" id="SSF51445">
    <property type="entry name" value="(Trans)glycosidases"/>
    <property type="match status" value="1"/>
</dbReference>
<dbReference type="InterPro" id="IPR001547">
    <property type="entry name" value="Glyco_hydro_5"/>
</dbReference>
<keyword evidence="2" id="KW-0326">Glycosidase</keyword>
<proteinExistence type="predicted"/>
<dbReference type="AlphaFoldDB" id="A0A839QQ81"/>
<dbReference type="Proteomes" id="UP000523000">
    <property type="component" value="Unassembled WGS sequence"/>
</dbReference>
<dbReference type="RefSeq" id="WP_183512485.1">
    <property type="nucleotide sequence ID" value="NZ_BAABGK010000096.1"/>
</dbReference>
<evidence type="ECO:0000256" key="1">
    <source>
        <dbReference type="ARBA" id="ARBA00022801"/>
    </source>
</evidence>
<feature type="domain" description="Glycoside hydrolase family 5" evidence="4">
    <location>
        <begin position="333"/>
        <end position="662"/>
    </location>
</feature>
<feature type="transmembrane region" description="Helical" evidence="3">
    <location>
        <begin position="146"/>
        <end position="167"/>
    </location>
</feature>
<reference evidence="5 6" key="1">
    <citation type="submission" date="2020-08" db="EMBL/GenBank/DDBJ databases">
        <title>Sequencing the genomes of 1000 actinobacteria strains.</title>
        <authorList>
            <person name="Klenk H.-P."/>
        </authorList>
    </citation>
    <scope>NUCLEOTIDE SEQUENCE [LARGE SCALE GENOMIC DNA]</scope>
    <source>
        <strain evidence="5 6">DSM 22826</strain>
    </source>
</reference>
<keyword evidence="3" id="KW-0472">Membrane</keyword>
<dbReference type="InterPro" id="IPR052066">
    <property type="entry name" value="Glycosphingolipid_Hydrolases"/>
</dbReference>
<dbReference type="InterPro" id="IPR017853">
    <property type="entry name" value="GH"/>
</dbReference>
<feature type="transmembrane region" description="Helical" evidence="3">
    <location>
        <begin position="291"/>
        <end position="313"/>
    </location>
</feature>
<sequence>MKSVRRPVVALLTSLVLTLIQAAADPTGLLALVGWSGARPSFSVGAWQLAPYLAFIPVMLVLTWWATLRAGDRFWTLTVGIILAVLLAQAATALVMTWNPAAAAWAAGFVVAKAVPAALIISGITRWLGGPTIRLTLSPGSAWPPAVLFAAAAPLMAGLWWTGAAYAPGIPTARPANGIASVLITMVLIVAATMVSLQWMRQRVPGVLGGWLAAMIAGGSVGLAQAVVGFFFDNGVSGDLWPLMAAYITVADGLAFGACVGWIVGIGAVLTDQLTTGSGKRTPRLLVASTALFSLLTASLVSGAGAGVAPAVADEAPAPAAFLRTKNGFIADGNGNQVLLRGVNVNQLVDFYQPRPEIPPTRPLTKNDFAGMAKKGFNMVRLNISWSALEPERGTLDPGYLARISDAVRWAKEYGIYTVLDMHQDGWWKGATSEGTTCRPGTEPMLGYDGAPAWATITDDAPRCQFTGRDISAAGNRAFQNFYFNTDGVRTALAQTWGKLAAEYRNEPMVAGFDLLNEPGFGETAPVTTSHLLGQFYDEAITEIRNSGARQIVFFEPSIFWSGLGFDTGPAADFTKDKNIVFSPHLYAESITMDRDLGIPPIVSLERQFRLAQRVAAAYDAPLWSGEYGYWGEEKDTLSRLTRYAKAEDENLLGSAYWVWKQACSNPQNGIGPVGDALMMQDCVTGGDLPPKSGPLEILSRAYPQSAPGRLISLEAEGPALTLTGIADVHGCGLRIWIPGKAKPNVMAAGLTSLKRVQVPGGWTVTGCADGEYTLSSGS</sequence>
<evidence type="ECO:0000313" key="5">
    <source>
        <dbReference type="EMBL" id="MBB2996914.1"/>
    </source>
</evidence>
<protein>
    <recommendedName>
        <fullName evidence="4">Glycoside hydrolase family 5 domain-containing protein</fullName>
    </recommendedName>
</protein>
<evidence type="ECO:0000313" key="6">
    <source>
        <dbReference type="Proteomes" id="UP000523000"/>
    </source>
</evidence>
<keyword evidence="3" id="KW-0812">Transmembrane</keyword>
<keyword evidence="1" id="KW-0378">Hydrolase</keyword>
<dbReference type="Gene3D" id="3.20.20.80">
    <property type="entry name" value="Glycosidases"/>
    <property type="match status" value="1"/>
</dbReference>
<dbReference type="PANTHER" id="PTHR31308">
    <property type="match status" value="1"/>
</dbReference>
<dbReference type="GO" id="GO:0000272">
    <property type="term" value="P:polysaccharide catabolic process"/>
    <property type="evidence" value="ECO:0007669"/>
    <property type="project" value="InterPro"/>
</dbReference>
<gene>
    <name evidence="5" type="ORF">E9229_003161</name>
</gene>
<accession>A0A839QQ81</accession>